<proteinExistence type="predicted"/>
<sequence>MSRTTTALIPPPLLAFHWVELLRRPTMGLVLTGGKFPERVRSTPATGLRMDWAWISPLLADQSSRMMSKRRQKQAGRR</sequence>
<gene>
    <name evidence="1" type="ORF">BO66DRAFT_3209</name>
</gene>
<organism evidence="1 2">
    <name type="scientific">Aspergillus aculeatinus CBS 121060</name>
    <dbReference type="NCBI Taxonomy" id="1448322"/>
    <lineage>
        <taxon>Eukaryota</taxon>
        <taxon>Fungi</taxon>
        <taxon>Dikarya</taxon>
        <taxon>Ascomycota</taxon>
        <taxon>Pezizomycotina</taxon>
        <taxon>Eurotiomycetes</taxon>
        <taxon>Eurotiomycetidae</taxon>
        <taxon>Eurotiales</taxon>
        <taxon>Aspergillaceae</taxon>
        <taxon>Aspergillus</taxon>
        <taxon>Aspergillus subgen. Circumdati</taxon>
    </lineage>
</organism>
<evidence type="ECO:0000313" key="1">
    <source>
        <dbReference type="EMBL" id="RAH75234.1"/>
    </source>
</evidence>
<dbReference type="EMBL" id="KZ824933">
    <property type="protein sequence ID" value="RAH75234.1"/>
    <property type="molecule type" value="Genomic_DNA"/>
</dbReference>
<protein>
    <submittedName>
        <fullName evidence="1">Uncharacterized protein</fullName>
    </submittedName>
</protein>
<name>A0ACD1HMY5_9EURO</name>
<keyword evidence="2" id="KW-1185">Reference proteome</keyword>
<accession>A0ACD1HMY5</accession>
<evidence type="ECO:0000313" key="2">
    <source>
        <dbReference type="Proteomes" id="UP000249661"/>
    </source>
</evidence>
<dbReference type="Proteomes" id="UP000249661">
    <property type="component" value="Unassembled WGS sequence"/>
</dbReference>
<reference evidence="1" key="1">
    <citation type="submission" date="2018-02" db="EMBL/GenBank/DDBJ databases">
        <title>The genomes of Aspergillus section Nigri reveals drivers in fungal speciation.</title>
        <authorList>
            <consortium name="DOE Joint Genome Institute"/>
            <person name="Vesth T.C."/>
            <person name="Nybo J."/>
            <person name="Theobald S."/>
            <person name="Brandl J."/>
            <person name="Frisvad J.C."/>
            <person name="Nielsen K.F."/>
            <person name="Lyhne E.K."/>
            <person name="Kogle M.E."/>
            <person name="Kuo A."/>
            <person name="Riley R."/>
            <person name="Clum A."/>
            <person name="Nolan M."/>
            <person name="Lipzen A."/>
            <person name="Salamov A."/>
            <person name="Henrissat B."/>
            <person name="Wiebenga A."/>
            <person name="De vries R.P."/>
            <person name="Grigoriev I.V."/>
            <person name="Mortensen U.H."/>
            <person name="Andersen M.R."/>
            <person name="Baker S.E."/>
        </authorList>
    </citation>
    <scope>NUCLEOTIDE SEQUENCE</scope>
    <source>
        <strain evidence="1">CBS 121060</strain>
    </source>
</reference>